<organism evidence="1">
    <name type="scientific">marine sediment metagenome</name>
    <dbReference type="NCBI Taxonomy" id="412755"/>
    <lineage>
        <taxon>unclassified sequences</taxon>
        <taxon>metagenomes</taxon>
        <taxon>ecological metagenomes</taxon>
    </lineage>
</organism>
<accession>X0SZL1</accession>
<dbReference type="EMBL" id="BARS01003341">
    <property type="protein sequence ID" value="GAF81372.1"/>
    <property type="molecule type" value="Genomic_DNA"/>
</dbReference>
<reference evidence="1" key="1">
    <citation type="journal article" date="2014" name="Front. Microbiol.">
        <title>High frequency of phylogenetically diverse reductive dehalogenase-homologous genes in deep subseafloor sedimentary metagenomes.</title>
        <authorList>
            <person name="Kawai M."/>
            <person name="Futagami T."/>
            <person name="Toyoda A."/>
            <person name="Takaki Y."/>
            <person name="Nishi S."/>
            <person name="Hori S."/>
            <person name="Arai W."/>
            <person name="Tsubouchi T."/>
            <person name="Morono Y."/>
            <person name="Uchiyama I."/>
            <person name="Ito T."/>
            <person name="Fujiyama A."/>
            <person name="Inagaki F."/>
            <person name="Takami H."/>
        </authorList>
    </citation>
    <scope>NUCLEOTIDE SEQUENCE</scope>
    <source>
        <strain evidence="1">Expedition CK06-06</strain>
    </source>
</reference>
<protein>
    <submittedName>
        <fullName evidence="1">Uncharacterized protein</fullName>
    </submittedName>
</protein>
<evidence type="ECO:0000313" key="1">
    <source>
        <dbReference type="EMBL" id="GAF81372.1"/>
    </source>
</evidence>
<proteinExistence type="predicted"/>
<gene>
    <name evidence="1" type="ORF">S01H1_06471</name>
</gene>
<name>X0SZL1_9ZZZZ</name>
<dbReference type="AlphaFoldDB" id="X0SZL1"/>
<sequence length="60" mass="6870">MGKSNGRYLLAGVEMVSVGVERESYLTKDDAEYLSEKDDQFVPAMPKDRWKDLFKSRANP</sequence>
<comment type="caution">
    <text evidence="1">The sequence shown here is derived from an EMBL/GenBank/DDBJ whole genome shotgun (WGS) entry which is preliminary data.</text>
</comment>